<dbReference type="AlphaFoldDB" id="A0A5D3C1B1"/>
<dbReference type="EMBL" id="SSTE01013512">
    <property type="protein sequence ID" value="KAA0047104.1"/>
    <property type="molecule type" value="Genomic_DNA"/>
</dbReference>
<sequence length="171" mass="19100">MASSGSLHSASRVFSDEGRSVAVGIGSWCLNRDANTGVYGVLLVSSGVLQSDELMVVCSGCSTRRSPIKEGGFLWIWVSILEATSGTRNEMLRLVDEAKWEFWKKLDGLYLTKSLPNKIYLKEKFFGYKMDQSKGLEENLNEFWKIVVDLNNIGEKMLDENPAVILLKSLP</sequence>
<dbReference type="OrthoDB" id="8042871at2759"/>
<evidence type="ECO:0000313" key="3">
    <source>
        <dbReference type="Proteomes" id="UP000321393"/>
    </source>
</evidence>
<accession>A0A5D3C1B1</accession>
<dbReference type="Proteomes" id="UP000321393">
    <property type="component" value="Unassembled WGS sequence"/>
</dbReference>
<evidence type="ECO:0000313" key="4">
    <source>
        <dbReference type="Proteomes" id="UP000321947"/>
    </source>
</evidence>
<organism evidence="2 4">
    <name type="scientific">Cucumis melo var. makuwa</name>
    <name type="common">Oriental melon</name>
    <dbReference type="NCBI Taxonomy" id="1194695"/>
    <lineage>
        <taxon>Eukaryota</taxon>
        <taxon>Viridiplantae</taxon>
        <taxon>Streptophyta</taxon>
        <taxon>Embryophyta</taxon>
        <taxon>Tracheophyta</taxon>
        <taxon>Spermatophyta</taxon>
        <taxon>Magnoliopsida</taxon>
        <taxon>eudicotyledons</taxon>
        <taxon>Gunneridae</taxon>
        <taxon>Pentapetalae</taxon>
        <taxon>rosids</taxon>
        <taxon>fabids</taxon>
        <taxon>Cucurbitales</taxon>
        <taxon>Cucurbitaceae</taxon>
        <taxon>Benincaseae</taxon>
        <taxon>Cucumis</taxon>
    </lineage>
</organism>
<reference evidence="3 4" key="1">
    <citation type="submission" date="2019-08" db="EMBL/GenBank/DDBJ databases">
        <title>Draft genome sequences of two oriental melons (Cucumis melo L. var makuwa).</title>
        <authorList>
            <person name="Kwon S.-Y."/>
        </authorList>
    </citation>
    <scope>NUCLEOTIDE SEQUENCE [LARGE SCALE GENOMIC DNA]</scope>
    <source>
        <strain evidence="4">cv. Chang Bougi</strain>
        <strain evidence="3">cv. SW 3</strain>
        <tissue evidence="2">Leaf</tissue>
    </source>
</reference>
<evidence type="ECO:0000313" key="1">
    <source>
        <dbReference type="EMBL" id="KAA0047104.1"/>
    </source>
</evidence>
<dbReference type="Pfam" id="PF14223">
    <property type="entry name" value="Retrotran_gag_2"/>
    <property type="match status" value="1"/>
</dbReference>
<gene>
    <name evidence="2" type="ORF">E5676_scaffold1317G00180</name>
    <name evidence="1" type="ORF">E6C27_scaffold466G00770</name>
</gene>
<protein>
    <submittedName>
        <fullName evidence="2">Cc-nbs-lrr resistance protein</fullName>
    </submittedName>
</protein>
<proteinExistence type="predicted"/>
<name>A0A5D3C1B1_CUCMM</name>
<evidence type="ECO:0000313" key="2">
    <source>
        <dbReference type="EMBL" id="TYK05054.1"/>
    </source>
</evidence>
<comment type="caution">
    <text evidence="2">The sequence shown here is derived from an EMBL/GenBank/DDBJ whole genome shotgun (WGS) entry which is preliminary data.</text>
</comment>
<dbReference type="Proteomes" id="UP000321947">
    <property type="component" value="Unassembled WGS sequence"/>
</dbReference>
<dbReference type="EMBL" id="SSTD01013989">
    <property type="protein sequence ID" value="TYK05054.1"/>
    <property type="molecule type" value="Genomic_DNA"/>
</dbReference>